<sequence>MEKLLLIGIDTRSMLNSALKLDYEVYSTSYFSTSDTPIIKNQKIILKESDGESCGEFENQFDAKEILDISRDYIDEVDYIIPISGISPSDFSKNDRKKILGSVDVADIEDKYRFYKKIKDEFLTPATFSVSDIGEAIEINNSYPDIQFILKPLQGSGGYDVNLLDNDYDFEFNGKEFILQEYVSGINLSSSVLASKSEAKAITHSRLLTMNDFGNDSFIYVGNILPLTEKSIMGKVEKMDELIANMKDTSESLAEKFNLMGSNGVDYILNEKGLHVIEVNPRIQGTFECVEKAYGINMLEAHIKACHGEIIEIGNPKYYAYKKIVYSPTRMKYSQIDLDNIYDLPHTGSITEKDEPLLTIIDKSSDFEKLYEKVESASQIVDRAARINRLDA</sequence>
<dbReference type="InterPro" id="IPR016677">
    <property type="entry name" value="UCP016817_carboligase"/>
</dbReference>
<dbReference type="SUPFAM" id="SSF56059">
    <property type="entry name" value="Glutathione synthetase ATP-binding domain-like"/>
    <property type="match status" value="1"/>
</dbReference>
<dbReference type="GO" id="GO:0005829">
    <property type="term" value="C:cytosol"/>
    <property type="evidence" value="ECO:0007669"/>
    <property type="project" value="TreeGrafter"/>
</dbReference>
<dbReference type="OrthoDB" id="11959at2157"/>
<dbReference type="Proteomes" id="UP000251717">
    <property type="component" value="Unassembled WGS sequence"/>
</dbReference>
<evidence type="ECO:0000313" key="8">
    <source>
        <dbReference type="Proteomes" id="UP000251717"/>
    </source>
</evidence>
<comment type="caution">
    <text evidence="7">The sequence shown here is derived from an EMBL/GenBank/DDBJ whole genome shotgun (WGS) entry which is preliminary data.</text>
</comment>
<reference evidence="7 8" key="1">
    <citation type="submission" date="2017-03" db="EMBL/GenBank/DDBJ databases">
        <title>Genome sequence of Methanobrevibacter thaueri.</title>
        <authorList>
            <person name="Poehlein A."/>
            <person name="Seedorf H."/>
            <person name="Daniel R."/>
        </authorList>
    </citation>
    <scope>NUCLEOTIDE SEQUENCE [LARGE SCALE GENOMIC DNA]</scope>
    <source>
        <strain evidence="7 8">DSM 11995</strain>
    </source>
</reference>
<dbReference type="InterPro" id="IPR011761">
    <property type="entry name" value="ATP-grasp"/>
</dbReference>
<evidence type="ECO:0000313" key="7">
    <source>
        <dbReference type="EMBL" id="PWB87414.1"/>
    </source>
</evidence>
<dbReference type="PROSITE" id="PS50975">
    <property type="entry name" value="ATP_GRASP"/>
    <property type="match status" value="1"/>
</dbReference>
<dbReference type="InterPro" id="IPR005479">
    <property type="entry name" value="CPAse_ATP-bd"/>
</dbReference>
<keyword evidence="2" id="KW-0436">Ligase</keyword>
<dbReference type="InterPro" id="IPR003806">
    <property type="entry name" value="ATP-grasp_PylC-type"/>
</dbReference>
<evidence type="ECO:0000256" key="3">
    <source>
        <dbReference type="ARBA" id="ARBA00022741"/>
    </source>
</evidence>
<evidence type="ECO:0000256" key="2">
    <source>
        <dbReference type="ARBA" id="ARBA00022598"/>
    </source>
</evidence>
<dbReference type="PANTHER" id="PTHR43055:SF1">
    <property type="entry name" value="FORMATE-DEPENDENT PHOSPHORIBOSYLGLYCINAMIDE FORMYLTRANSFERASE"/>
    <property type="match status" value="1"/>
</dbReference>
<comment type="cofactor">
    <cofactor evidence="1">
        <name>Mn(2+)</name>
        <dbReference type="ChEBI" id="CHEBI:29035"/>
    </cofactor>
</comment>
<keyword evidence="4 5" id="KW-0067">ATP-binding</keyword>
<keyword evidence="3 5" id="KW-0547">Nucleotide-binding</keyword>
<dbReference type="Pfam" id="PF02655">
    <property type="entry name" value="ATP-grasp_3"/>
    <property type="match status" value="1"/>
</dbReference>
<dbReference type="AlphaFoldDB" id="A0A315XNG3"/>
<accession>A0A315XNG3</accession>
<keyword evidence="8" id="KW-1185">Reference proteome</keyword>
<protein>
    <submittedName>
        <fullName evidence="7">Carbamoyl-phosphate synthase large chain</fullName>
    </submittedName>
</protein>
<gene>
    <name evidence="7" type="primary">carB_2</name>
    <name evidence="7" type="ORF">MBBTH_09800</name>
</gene>
<dbReference type="PIRSF" id="PIRSF016817">
    <property type="entry name" value="UCP016817_carboligase"/>
    <property type="match status" value="1"/>
</dbReference>
<evidence type="ECO:0000256" key="5">
    <source>
        <dbReference type="PROSITE-ProRule" id="PRU00409"/>
    </source>
</evidence>
<name>A0A315XNG3_9EURY</name>
<proteinExistence type="predicted"/>
<dbReference type="Gene3D" id="3.30.470.20">
    <property type="entry name" value="ATP-grasp fold, B domain"/>
    <property type="match status" value="1"/>
</dbReference>
<dbReference type="PANTHER" id="PTHR43055">
    <property type="entry name" value="FORMATE-DEPENDENT PHOSPHORIBOSYLGLYCINAMIDE FORMYLTRANSFERASE"/>
    <property type="match status" value="1"/>
</dbReference>
<evidence type="ECO:0000259" key="6">
    <source>
        <dbReference type="PROSITE" id="PS50975"/>
    </source>
</evidence>
<dbReference type="GO" id="GO:0005524">
    <property type="term" value="F:ATP binding"/>
    <property type="evidence" value="ECO:0007669"/>
    <property type="project" value="UniProtKB-UniRule"/>
</dbReference>
<dbReference type="GO" id="GO:0016874">
    <property type="term" value="F:ligase activity"/>
    <property type="evidence" value="ECO:0007669"/>
    <property type="project" value="UniProtKB-KW"/>
</dbReference>
<dbReference type="RefSeq" id="WP_116591935.1">
    <property type="nucleotide sequence ID" value="NZ_MZGS01000020.1"/>
</dbReference>
<evidence type="ECO:0000256" key="1">
    <source>
        <dbReference type="ARBA" id="ARBA00001936"/>
    </source>
</evidence>
<feature type="domain" description="ATP-grasp" evidence="6">
    <location>
        <begin position="120"/>
        <end position="307"/>
    </location>
</feature>
<dbReference type="GO" id="GO:0046872">
    <property type="term" value="F:metal ion binding"/>
    <property type="evidence" value="ECO:0007669"/>
    <property type="project" value="InterPro"/>
</dbReference>
<organism evidence="7 8">
    <name type="scientific">Methanobrevibacter thaueri</name>
    <dbReference type="NCBI Taxonomy" id="190975"/>
    <lineage>
        <taxon>Archaea</taxon>
        <taxon>Methanobacteriati</taxon>
        <taxon>Methanobacteriota</taxon>
        <taxon>Methanomada group</taxon>
        <taxon>Methanobacteria</taxon>
        <taxon>Methanobacteriales</taxon>
        <taxon>Methanobacteriaceae</taxon>
        <taxon>Methanobrevibacter</taxon>
    </lineage>
</organism>
<dbReference type="PROSITE" id="PS00867">
    <property type="entry name" value="CPSASE_2"/>
    <property type="match status" value="1"/>
</dbReference>
<evidence type="ECO:0000256" key="4">
    <source>
        <dbReference type="ARBA" id="ARBA00022840"/>
    </source>
</evidence>
<dbReference type="EMBL" id="MZGS01000020">
    <property type="protein sequence ID" value="PWB87414.1"/>
    <property type="molecule type" value="Genomic_DNA"/>
</dbReference>